<protein>
    <submittedName>
        <fullName evidence="1">Uncharacterized protein</fullName>
    </submittedName>
</protein>
<name>A0ABX3MYW5_9RHOB</name>
<dbReference type="EMBL" id="MPZV01000001">
    <property type="protein sequence ID" value="OOY24899.1"/>
    <property type="molecule type" value="Genomic_DNA"/>
</dbReference>
<organism evidence="1 2">
    <name type="scientific">Thioclava sediminum</name>
    <dbReference type="NCBI Taxonomy" id="1915319"/>
    <lineage>
        <taxon>Bacteria</taxon>
        <taxon>Pseudomonadati</taxon>
        <taxon>Pseudomonadota</taxon>
        <taxon>Alphaproteobacteria</taxon>
        <taxon>Rhodobacterales</taxon>
        <taxon>Paracoccaceae</taxon>
        <taxon>Thioclava</taxon>
    </lineage>
</organism>
<keyword evidence="2" id="KW-1185">Reference proteome</keyword>
<evidence type="ECO:0000313" key="2">
    <source>
        <dbReference type="Proteomes" id="UP000190787"/>
    </source>
</evidence>
<comment type="caution">
    <text evidence="1">The sequence shown here is derived from an EMBL/GenBank/DDBJ whole genome shotgun (WGS) entry which is preliminary data.</text>
</comment>
<proteinExistence type="predicted"/>
<dbReference type="RefSeq" id="WP_078603563.1">
    <property type="nucleotide sequence ID" value="NZ_MPZV01000001.1"/>
</dbReference>
<dbReference type="NCBIfam" id="NF038336">
    <property type="entry name" value="YjiT_fam"/>
    <property type="match status" value="1"/>
</dbReference>
<dbReference type="InterPro" id="IPR047879">
    <property type="entry name" value="YjiT"/>
</dbReference>
<evidence type="ECO:0000313" key="1">
    <source>
        <dbReference type="EMBL" id="OOY24899.1"/>
    </source>
</evidence>
<reference evidence="1 2" key="1">
    <citation type="submission" date="2016-11" db="EMBL/GenBank/DDBJ databases">
        <title>A multilocus sequence analysis scheme for characterization of bacteria in the genus Thioclava.</title>
        <authorList>
            <person name="Liu Y."/>
            <person name="Shao Z."/>
        </authorList>
    </citation>
    <scope>NUCLEOTIDE SEQUENCE [LARGE SCALE GENOMIC DNA]</scope>
    <source>
        <strain evidence="1 2">TAW-CT134</strain>
    </source>
</reference>
<dbReference type="Proteomes" id="UP000190787">
    <property type="component" value="Unassembled WGS sequence"/>
</dbReference>
<sequence>MNIINDLADLCGVDPDGRPLHAYRLDENCYTRLEDLVERGLKLRSFRTTAALFVLWAAERYRKEYDGGGLSWEFLTDPLGITLDQQQLREVTGTGMARMGRSVRRLGSGVQYLRAIAAEGGIPVRLLSDQRGGYRAALVGLVADLSRIGLSCPRDVALGFAARRTRRLPLGYRTSEYQALFVDFAFEVLELRELAPDGISAHEVEPFLDRVKPGWREDLSLRLDGSAARSLLSDAVIVSARHGLVTDPMTRVLRRSDTCDWSAWIEVEEAAEIAPQLVQGVEPERRRLRLAPVGALASAVPDLLFSLDRETQERPWDSRRISGRRTARFRFPLDTGAELMAMADGVFFGRVRLAGGEAIEIDAGPTFWKLAEMGEERAEALAYAGNAAVRTRDPHLWMLAQESKVPHCTETLVAELDGSVPGGTIWRLSGSGRILIAGGNARIETAANEDAREEIQANGPLEYRLLDARGTPINRGVPVILHRQPGRGFRQLVGAELRHQMAGSLLWHGGLPSETMMGRVSFAVREGAGVGARITVNLVPHNFSVREVTLGDDRQRRVRFDGVPQKWLLRLAGGKPLHPDADGVVEVKLDAPTEDQARLPLTLAGPDGAPPLTWILSLPRPRGEFQTVSGETLASNRDISMQTLKDWRVVPAEGGRTDLRVRLHSPSAGGAPIVSRRVAVDQPLSAFRPLLEEMLVTGGADAELRLRVITGADQSARLLVRHALGETQLLGEDVLVLRDQTPVDDPALTITAVDLEDPTRVVQTGARGLSHLGTGRWFLLPRKGGAPMRPPRPFVQPKPAEATEKDAPRRVDRIAYYASRFSGANVENDLSRLAVLSETLLANGVSPSALDEVQALAQVPSVAVRLLFRVAPSDLEDVLSLDLHGGARWSFISPTDWARGFADEAAAMRKTLVALPALADRAEEHARDAVSARAADILRLRPALEGHVALAIQKFDPRAIASLAQRLGGLSPGLQDPEATLLESARAIVSRQAENPPSLYALAARHRPSRFDTFHPDLRGLIEAPLVVAEIAFGLRPPPTTRERVELLLAALADPAGYEAAQPAAIAWLAHQLI</sequence>
<gene>
    <name evidence="1" type="ORF">BMI91_00150</name>
</gene>
<accession>A0ABX3MYW5</accession>